<dbReference type="Proteomes" id="UP000013776">
    <property type="component" value="Unassembled WGS sequence"/>
</dbReference>
<evidence type="ECO:0000259" key="2">
    <source>
        <dbReference type="PROSITE" id="PS50969"/>
    </source>
</evidence>
<dbReference type="eggNOG" id="KOG1605">
    <property type="taxonomic scope" value="Eukaryota"/>
</dbReference>
<dbReference type="Pfam" id="PF03031">
    <property type="entry name" value="NIF"/>
    <property type="match status" value="1"/>
</dbReference>
<organism evidence="3 4">
    <name type="scientific">Taphrina deformans (strain PYCC 5710 / ATCC 11124 / CBS 356.35 / IMI 108563 / JCM 9778 / NBRC 8474)</name>
    <name type="common">Peach leaf curl fungus</name>
    <name type="synonym">Lalaria deformans</name>
    <dbReference type="NCBI Taxonomy" id="1097556"/>
    <lineage>
        <taxon>Eukaryota</taxon>
        <taxon>Fungi</taxon>
        <taxon>Dikarya</taxon>
        <taxon>Ascomycota</taxon>
        <taxon>Taphrinomycotina</taxon>
        <taxon>Taphrinomycetes</taxon>
        <taxon>Taphrinales</taxon>
        <taxon>Taphrinaceae</taxon>
        <taxon>Taphrina</taxon>
    </lineage>
</organism>
<keyword evidence="4" id="KW-1185">Reference proteome</keyword>
<protein>
    <recommendedName>
        <fullName evidence="2">FCP1 homology domain-containing protein</fullName>
    </recommendedName>
</protein>
<dbReference type="SUPFAM" id="SSF56784">
    <property type="entry name" value="HAD-like"/>
    <property type="match status" value="1"/>
</dbReference>
<dbReference type="InterPro" id="IPR023214">
    <property type="entry name" value="HAD_sf"/>
</dbReference>
<evidence type="ECO:0000313" key="3">
    <source>
        <dbReference type="EMBL" id="CCG81909.1"/>
    </source>
</evidence>
<dbReference type="Gene3D" id="3.40.50.1000">
    <property type="entry name" value="HAD superfamily/HAD-like"/>
    <property type="match status" value="1"/>
</dbReference>
<dbReference type="EMBL" id="CAHR02000062">
    <property type="protein sequence ID" value="CCG81909.1"/>
    <property type="molecule type" value="Genomic_DNA"/>
</dbReference>
<dbReference type="GO" id="GO:0016791">
    <property type="term" value="F:phosphatase activity"/>
    <property type="evidence" value="ECO:0007669"/>
    <property type="project" value="InterPro"/>
</dbReference>
<feature type="compositionally biased region" description="Polar residues" evidence="1">
    <location>
        <begin position="105"/>
        <end position="115"/>
    </location>
</feature>
<gene>
    <name evidence="3" type="ORF">TAPDE_001794</name>
</gene>
<dbReference type="FunFam" id="3.40.50.1000:FF:000093">
    <property type="entry name" value="NLI interacting factor-like phosphatase family protein"/>
    <property type="match status" value="1"/>
</dbReference>
<feature type="region of interest" description="Disordered" evidence="1">
    <location>
        <begin position="80"/>
        <end position="115"/>
    </location>
</feature>
<dbReference type="VEuPathDB" id="FungiDB:TAPDE_001794"/>
<dbReference type="AlphaFoldDB" id="R4X8H5"/>
<evidence type="ECO:0000256" key="1">
    <source>
        <dbReference type="SAM" id="MobiDB-lite"/>
    </source>
</evidence>
<dbReference type="PANTHER" id="PTHR12210">
    <property type="entry name" value="DULLARD PROTEIN PHOSPHATASE"/>
    <property type="match status" value="1"/>
</dbReference>
<evidence type="ECO:0000313" key="4">
    <source>
        <dbReference type="Proteomes" id="UP000013776"/>
    </source>
</evidence>
<dbReference type="CDD" id="cd07521">
    <property type="entry name" value="HAD_FCP1-like"/>
    <property type="match status" value="1"/>
</dbReference>
<dbReference type="PROSITE" id="PS50969">
    <property type="entry name" value="FCP1"/>
    <property type="match status" value="1"/>
</dbReference>
<comment type="caution">
    <text evidence="3">The sequence shown here is derived from an EMBL/GenBank/DDBJ whole genome shotgun (WGS) entry which is preliminary data.</text>
</comment>
<dbReference type="SMART" id="SM00577">
    <property type="entry name" value="CPDc"/>
    <property type="match status" value="1"/>
</dbReference>
<dbReference type="InterPro" id="IPR004274">
    <property type="entry name" value="FCP1_dom"/>
</dbReference>
<reference evidence="3 4" key="1">
    <citation type="journal article" date="2013" name="MBio">
        <title>Genome sequencing of the plant pathogen Taphrina deformans, the causal agent of peach leaf curl.</title>
        <authorList>
            <person name="Cisse O.H."/>
            <person name="Almeida J.M.G.C.F."/>
            <person name="Fonseca A."/>
            <person name="Kumar A.A."/>
            <person name="Salojaervi J."/>
            <person name="Overmyer K."/>
            <person name="Hauser P.M."/>
            <person name="Pagni M."/>
        </authorList>
    </citation>
    <scope>NUCLEOTIDE SEQUENCE [LARGE SCALE GENOMIC DNA]</scope>
    <source>
        <strain evidence="4">PYCC 5710 / ATCC 11124 / CBS 356.35 / IMI 108563 / JCM 9778 / NBRC 8474</strain>
    </source>
</reference>
<dbReference type="OrthoDB" id="277011at2759"/>
<feature type="domain" description="FCP1 homology" evidence="2">
    <location>
        <begin position="138"/>
        <end position="298"/>
    </location>
</feature>
<dbReference type="InterPro" id="IPR036412">
    <property type="entry name" value="HAD-like_sf"/>
</dbReference>
<sequence length="363" mass="41502">MSSFKEYVKTFAMHSERQNKDHNIAHSDLNTITESYSYYRLWSLLTAKIFPSVPVDIDSESSSADMEAKAIADTLVTRTPVNSDASDGRRRSVRISQLHGEDSQHSTIKSPTSAALSPDIARKAKLRASLLGRPLVPNRPSKKTLILDLDETLIHSLSKGGKMSSGHMVEVKLGTHAILYYVHKRPHCDWFLERVTQWYDVVIFTASVQEYADPVIDWLEQDKKYFKARYYRQHCTYRYGAYMKDLSIAEPNLSKAIIVDNSPLSYRINEENAIPIEGWISDPSDRDLLHLIPMLQNLHLLSDIKTPKAPIYITLFAEGMYCEVTKTHVRMEIAQLDRYQINDDSALHPDINLRHITQTLLPN</sequence>
<dbReference type="STRING" id="1097556.R4X8H5"/>
<proteinExistence type="predicted"/>
<dbReference type="NCBIfam" id="TIGR02251">
    <property type="entry name" value="HIF-SF_euk"/>
    <property type="match status" value="1"/>
</dbReference>
<name>R4X8H5_TAPDE</name>
<dbReference type="InterPro" id="IPR011948">
    <property type="entry name" value="Dullard_phosphatase"/>
</dbReference>
<dbReference type="InterPro" id="IPR050365">
    <property type="entry name" value="TIM50"/>
</dbReference>
<accession>R4X8H5</accession>